<organism evidence="3 4">
    <name type="scientific">Leeuwenhoekiella palythoae</name>
    <dbReference type="NCBI Taxonomy" id="573501"/>
    <lineage>
        <taxon>Bacteria</taxon>
        <taxon>Pseudomonadati</taxon>
        <taxon>Bacteroidota</taxon>
        <taxon>Flavobacteriia</taxon>
        <taxon>Flavobacteriales</taxon>
        <taxon>Flavobacteriaceae</taxon>
        <taxon>Leeuwenhoekiella</taxon>
    </lineage>
</organism>
<reference evidence="4" key="2">
    <citation type="submission" date="2016-11" db="EMBL/GenBank/DDBJ databases">
        <authorList>
            <person name="Varghese N."/>
            <person name="Submissions S."/>
        </authorList>
    </citation>
    <scope>NUCLEOTIDE SEQUENCE [LARGE SCALE GENOMIC DNA]</scope>
    <source>
        <strain evidence="4">DSM 19859</strain>
    </source>
</reference>
<dbReference type="Proteomes" id="UP000184240">
    <property type="component" value="Unassembled WGS sequence"/>
</dbReference>
<reference evidence="3" key="1">
    <citation type="submission" date="2016-11" db="EMBL/GenBank/DDBJ databases">
        <authorList>
            <person name="Jaros S."/>
            <person name="Januszkiewicz K."/>
            <person name="Wedrychowicz H."/>
        </authorList>
    </citation>
    <scope>NUCLEOTIDE SEQUENCE [LARGE SCALE GENOMIC DNA]</scope>
    <source>
        <strain evidence="3">DSM 19859</strain>
    </source>
</reference>
<dbReference type="SUPFAM" id="SSF54631">
    <property type="entry name" value="CBS-domain pair"/>
    <property type="match status" value="1"/>
</dbReference>
<dbReference type="STRING" id="573501.SAMN04487999_2287"/>
<accession>A0A1M5YRV9</accession>
<dbReference type="EMBL" id="QOVN01000003">
    <property type="protein sequence ID" value="RXG29462.1"/>
    <property type="molecule type" value="Genomic_DNA"/>
</dbReference>
<evidence type="ECO:0000313" key="5">
    <source>
        <dbReference type="Proteomes" id="UP000290037"/>
    </source>
</evidence>
<evidence type="ECO:0000313" key="4">
    <source>
        <dbReference type="Proteomes" id="UP000184240"/>
    </source>
</evidence>
<dbReference type="InterPro" id="IPR046342">
    <property type="entry name" value="CBS_dom_sf"/>
</dbReference>
<dbReference type="Gene3D" id="3.10.580.10">
    <property type="entry name" value="CBS-domain"/>
    <property type="match status" value="1"/>
</dbReference>
<dbReference type="Pfam" id="PF00571">
    <property type="entry name" value="CBS"/>
    <property type="match status" value="1"/>
</dbReference>
<dbReference type="OrthoDB" id="1523762at2"/>
<dbReference type="RefSeq" id="WP_072983170.1">
    <property type="nucleotide sequence ID" value="NZ_FQXT01000004.1"/>
</dbReference>
<name>A0A1M5YRV9_9FLAO</name>
<dbReference type="Proteomes" id="UP000290037">
    <property type="component" value="Unassembled WGS sequence"/>
</dbReference>
<keyword evidence="5" id="KW-1185">Reference proteome</keyword>
<dbReference type="EMBL" id="FQXT01000004">
    <property type="protein sequence ID" value="SHI14857.1"/>
    <property type="molecule type" value="Genomic_DNA"/>
</dbReference>
<gene>
    <name evidence="2" type="ORF">DSM01_1562</name>
    <name evidence="3" type="ORF">SAMN04487999_2287</name>
</gene>
<evidence type="ECO:0000313" key="3">
    <source>
        <dbReference type="EMBL" id="SHI14857.1"/>
    </source>
</evidence>
<dbReference type="AlphaFoldDB" id="A0A1M5YRV9"/>
<proteinExistence type="predicted"/>
<evidence type="ECO:0000259" key="1">
    <source>
        <dbReference type="Pfam" id="PF00571"/>
    </source>
</evidence>
<dbReference type="InterPro" id="IPR000644">
    <property type="entry name" value="CBS_dom"/>
</dbReference>
<sequence>MKITDYIIKDIDPLDEHVLMGEAQELFTQTTYSHVPILREGVYVGCLNENDVHCLDAKEVIAENNHMYEVFFVRTDTNWLNVLEAFAQNNANLMPVLDEENASYLGYYELADVMTYFNSTPFLSKNGSIIVIEHGIYDYSFSEISQIIESNDGKVLGAFISQVKNEVAQISIKIGSDTSFNTILQAFRRYGYVVVSEHQEDAFIKDLRDRSQYLDKYLNI</sequence>
<protein>
    <recommendedName>
        <fullName evidence="1">CBS domain-containing protein</fullName>
    </recommendedName>
</protein>
<feature type="domain" description="CBS" evidence="1">
    <location>
        <begin position="69"/>
        <end position="117"/>
    </location>
</feature>
<reference evidence="2 5" key="3">
    <citation type="submission" date="2018-07" db="EMBL/GenBank/DDBJ databases">
        <title>Leeuwenhoekiella genomics.</title>
        <authorList>
            <person name="Tahon G."/>
            <person name="Willems A."/>
        </authorList>
    </citation>
    <scope>NUCLEOTIDE SEQUENCE [LARGE SCALE GENOMIC DNA]</scope>
    <source>
        <strain evidence="2 5">LMG 24856</strain>
    </source>
</reference>
<evidence type="ECO:0000313" key="2">
    <source>
        <dbReference type="EMBL" id="RXG29462.1"/>
    </source>
</evidence>